<keyword evidence="7" id="KW-1185">Reference proteome</keyword>
<comment type="similarity">
    <text evidence="1">Belongs to the 'phage' integrase family.</text>
</comment>
<dbReference type="EMBL" id="JAAKZI010000017">
    <property type="protein sequence ID" value="NGN83935.1"/>
    <property type="molecule type" value="Genomic_DNA"/>
</dbReference>
<dbReference type="RefSeq" id="WP_165182168.1">
    <property type="nucleotide sequence ID" value="NZ_JAAKZI010000017.1"/>
</dbReference>
<sequence>MARLPIPLGNWGVIRTKRMTPRSWRARAYYRDMDGVLRLVEARGSSSAEAQRNIQVKLKERQTPRNGLVSAMDRINKLIDVFLVEMEASDKADRTKDKYSYCVKKYIQPALGSVRISEVTSGVVDHFIRSLVADVGSSTARSCGAVLSWMFKVALRHDAVKINPVVGVSIPKNSTAKPQALNMAQYQDLRNKLIAWEQEPALGRPRTQELHEIADFLVGTGLRPGELLALHWGDLDLESDPPTAFIHATVIRTTSGGVRIQNHPKSRHGIRRVVLPAFLVVALRNRLAHQQVTNSPNLTNLIFPSSTGTICDANNVGKVWRKAANSIGYDWVTFRTLRKSNATAIARAMGAEAAAYQLGHSKIAMTQEHYIEEYKEALDTRSVLDGFGTLPEGAADTPPAPTKAAGSRDNEDE</sequence>
<dbReference type="InterPro" id="IPR011010">
    <property type="entry name" value="DNA_brk_join_enz"/>
</dbReference>
<evidence type="ECO:0000256" key="1">
    <source>
        <dbReference type="ARBA" id="ARBA00008857"/>
    </source>
</evidence>
<dbReference type="Gene3D" id="1.10.150.130">
    <property type="match status" value="1"/>
</dbReference>
<feature type="region of interest" description="Disordered" evidence="4">
    <location>
        <begin position="388"/>
        <end position="413"/>
    </location>
</feature>
<evidence type="ECO:0000259" key="5">
    <source>
        <dbReference type="PROSITE" id="PS51898"/>
    </source>
</evidence>
<dbReference type="PANTHER" id="PTHR30349">
    <property type="entry name" value="PHAGE INTEGRASE-RELATED"/>
    <property type="match status" value="1"/>
</dbReference>
<gene>
    <name evidence="6" type="ORF">G6N77_10750</name>
</gene>
<proteinExistence type="inferred from homology"/>
<evidence type="ECO:0000313" key="7">
    <source>
        <dbReference type="Proteomes" id="UP000479226"/>
    </source>
</evidence>
<dbReference type="Pfam" id="PF00589">
    <property type="entry name" value="Phage_integrase"/>
    <property type="match status" value="1"/>
</dbReference>
<dbReference type="InterPro" id="IPR002104">
    <property type="entry name" value="Integrase_catalytic"/>
</dbReference>
<dbReference type="PROSITE" id="PS51898">
    <property type="entry name" value="TYR_RECOMBINASE"/>
    <property type="match status" value="1"/>
</dbReference>
<organism evidence="6 7">
    <name type="scientific">Arthrobacter silviterrae</name>
    <dbReference type="NCBI Taxonomy" id="2026658"/>
    <lineage>
        <taxon>Bacteria</taxon>
        <taxon>Bacillati</taxon>
        <taxon>Actinomycetota</taxon>
        <taxon>Actinomycetes</taxon>
        <taxon>Micrococcales</taxon>
        <taxon>Micrococcaceae</taxon>
        <taxon>Arthrobacter</taxon>
    </lineage>
</organism>
<feature type="domain" description="Tyr recombinase" evidence="5">
    <location>
        <begin position="176"/>
        <end position="385"/>
    </location>
</feature>
<keyword evidence="3" id="KW-0233">DNA recombination</keyword>
<evidence type="ECO:0000256" key="3">
    <source>
        <dbReference type="ARBA" id="ARBA00023172"/>
    </source>
</evidence>
<evidence type="ECO:0000256" key="4">
    <source>
        <dbReference type="SAM" id="MobiDB-lite"/>
    </source>
</evidence>
<comment type="caution">
    <text evidence="6">The sequence shown here is derived from an EMBL/GenBank/DDBJ whole genome shotgun (WGS) entry which is preliminary data.</text>
</comment>
<accession>A0ABX0DF03</accession>
<name>A0ABX0DF03_9MICC</name>
<evidence type="ECO:0000256" key="2">
    <source>
        <dbReference type="ARBA" id="ARBA00023125"/>
    </source>
</evidence>
<dbReference type="Gene3D" id="1.10.443.10">
    <property type="entry name" value="Intergrase catalytic core"/>
    <property type="match status" value="1"/>
</dbReference>
<dbReference type="InterPro" id="IPR013762">
    <property type="entry name" value="Integrase-like_cat_sf"/>
</dbReference>
<feature type="compositionally biased region" description="Low complexity" evidence="4">
    <location>
        <begin position="394"/>
        <end position="405"/>
    </location>
</feature>
<reference evidence="6 7" key="1">
    <citation type="submission" date="2020-02" db="EMBL/GenBank/DDBJ databases">
        <title>Genome sequence of the type strain DSM 27180 of Arthrobacter silviterrae.</title>
        <authorList>
            <person name="Gao J."/>
            <person name="Sun J."/>
        </authorList>
    </citation>
    <scope>NUCLEOTIDE SEQUENCE [LARGE SCALE GENOMIC DNA]</scope>
    <source>
        <strain evidence="6 7">DSM 27180</strain>
    </source>
</reference>
<dbReference type="PANTHER" id="PTHR30349:SF64">
    <property type="entry name" value="PROPHAGE INTEGRASE INTD-RELATED"/>
    <property type="match status" value="1"/>
</dbReference>
<protein>
    <submittedName>
        <fullName evidence="6">Tyrosine-type recombinase/integrase</fullName>
    </submittedName>
</protein>
<dbReference type="SUPFAM" id="SSF56349">
    <property type="entry name" value="DNA breaking-rejoining enzymes"/>
    <property type="match status" value="1"/>
</dbReference>
<dbReference type="InterPro" id="IPR050090">
    <property type="entry name" value="Tyrosine_recombinase_XerCD"/>
</dbReference>
<dbReference type="Proteomes" id="UP000479226">
    <property type="component" value="Unassembled WGS sequence"/>
</dbReference>
<evidence type="ECO:0000313" key="6">
    <source>
        <dbReference type="EMBL" id="NGN83935.1"/>
    </source>
</evidence>
<keyword evidence="2" id="KW-0238">DNA-binding</keyword>
<dbReference type="InterPro" id="IPR010998">
    <property type="entry name" value="Integrase_recombinase_N"/>
</dbReference>